<evidence type="ECO:0000313" key="3">
    <source>
        <dbReference type="Proteomes" id="UP000261032"/>
    </source>
</evidence>
<evidence type="ECO:0000313" key="2">
    <source>
        <dbReference type="EMBL" id="RGD74734.1"/>
    </source>
</evidence>
<gene>
    <name evidence="2" type="ORF">DXB93_19660</name>
</gene>
<dbReference type="AlphaFoldDB" id="A0A3E3DZM1"/>
<organism evidence="2 3">
    <name type="scientific">Thomasclavelia ramosa</name>
    <dbReference type="NCBI Taxonomy" id="1547"/>
    <lineage>
        <taxon>Bacteria</taxon>
        <taxon>Bacillati</taxon>
        <taxon>Bacillota</taxon>
        <taxon>Erysipelotrichia</taxon>
        <taxon>Erysipelotrichales</taxon>
        <taxon>Coprobacillaceae</taxon>
        <taxon>Thomasclavelia</taxon>
    </lineage>
</organism>
<feature type="domain" description="DUF3991" evidence="1">
    <location>
        <begin position="121"/>
        <end position="193"/>
    </location>
</feature>
<dbReference type="CDD" id="cd01029">
    <property type="entry name" value="TOPRIM_primases"/>
    <property type="match status" value="1"/>
</dbReference>
<protein>
    <submittedName>
        <fullName evidence="2">DUF3991 domain-containing protein</fullName>
    </submittedName>
</protein>
<name>A0A3E3DZM1_9FIRM</name>
<accession>A0A3E3DZM1</accession>
<comment type="caution">
    <text evidence="2">The sequence shown here is derived from an EMBL/GenBank/DDBJ whole genome shotgun (WGS) entry which is preliminary data.</text>
</comment>
<evidence type="ECO:0000259" key="1">
    <source>
        <dbReference type="Pfam" id="PF13154"/>
    </source>
</evidence>
<dbReference type="InterPro" id="IPR034154">
    <property type="entry name" value="TOPRIM_DnaG/twinkle"/>
</dbReference>
<dbReference type="Gene3D" id="3.40.1360.10">
    <property type="match status" value="1"/>
</dbReference>
<reference evidence="2 3" key="1">
    <citation type="submission" date="2018-08" db="EMBL/GenBank/DDBJ databases">
        <title>A genome reference for cultivated species of the human gut microbiota.</title>
        <authorList>
            <person name="Zou Y."/>
            <person name="Xue W."/>
            <person name="Luo G."/>
        </authorList>
    </citation>
    <scope>NUCLEOTIDE SEQUENCE [LARGE SCALE GENOMIC DNA]</scope>
    <source>
        <strain evidence="2 3">OM06-4</strain>
    </source>
</reference>
<dbReference type="Pfam" id="PF13155">
    <property type="entry name" value="Toprim_2"/>
    <property type="match status" value="1"/>
</dbReference>
<dbReference type="SUPFAM" id="SSF56731">
    <property type="entry name" value="DNA primase core"/>
    <property type="match status" value="1"/>
</dbReference>
<dbReference type="RefSeq" id="WP_117582806.1">
    <property type="nucleotide sequence ID" value="NZ_QSCB01000014.1"/>
</dbReference>
<dbReference type="SUPFAM" id="SSF57783">
    <property type="entry name" value="Zinc beta-ribbon"/>
    <property type="match status" value="1"/>
</dbReference>
<dbReference type="EMBL" id="QUSL01000107">
    <property type="protein sequence ID" value="RGD74734.1"/>
    <property type="molecule type" value="Genomic_DNA"/>
</dbReference>
<dbReference type="InterPro" id="IPR025054">
    <property type="entry name" value="DUF3991"/>
</dbReference>
<sequence length="547" mass="63528">MERYKRFSDEQIAVANQVNLVEYLRQQGETLTKSGKDMRWNRYTSVTIRGNQYYKWKTQEGGYPIQFLKEFYGYNFKQAMELLLSFANDTGMTVDVHPVEEIKKEFIMPERNDSMRRIYGYLLNGRCIDKDILNAFVQKGLVYEDAVYHNAVFVGYDEEGVPRHAHKRSTLINGGYRGNVESSDPKYTFHYLGESNQIYVFEAPIDMLSYISLHKGNWQVHSYIALNGLGTQGLEHLLDTNDSLKKVFLCFDHDEAGIEGAERVLDVLHDRQMIDASIIQPKNKDFNEDLKELHGIEVIKAVDNPKYMEMYTEIENLKNSHFQLTGHDEITHTTIGNQFMKVYYAFNKNGKNDFYNLNKQSEKLLKLVLTMEHQLLYKDVPFTKESKIWDTLKDDYRAYKDNGNINKSIHNVFNSLKDIKTGLDNHESNQILADIYRQCSSDLLNMKLQIRRELVRNMEMKEKLGLEESLRPEAKMIGEDGNVFNLMGICSNALKKAGYPEKSKEMFDRVTSCGSYDEALAIMNEYVIPTGDEQSFDDAFDMEMKGY</sequence>
<proteinExistence type="predicted"/>
<dbReference type="Pfam" id="PF13154">
    <property type="entry name" value="DUF3991"/>
    <property type="match status" value="1"/>
</dbReference>
<dbReference type="Proteomes" id="UP000261032">
    <property type="component" value="Unassembled WGS sequence"/>
</dbReference>